<sequence length="101" mass="10714">MSPNDIARKSSWLPTARSPHGLSRAQARTLAHREGEELIEGLVTGARIQAKGYATLVATQLVGALSREAAFQSGGDPKVMARTDLLVDQFTVAAASEIGRL</sequence>
<organism evidence="2 3">
    <name type="scientific">Mycolicibacterium wolinskyi</name>
    <dbReference type="NCBI Taxonomy" id="59750"/>
    <lineage>
        <taxon>Bacteria</taxon>
        <taxon>Bacillati</taxon>
        <taxon>Actinomycetota</taxon>
        <taxon>Actinomycetes</taxon>
        <taxon>Mycobacteriales</taxon>
        <taxon>Mycobacteriaceae</taxon>
        <taxon>Mycolicibacterium</taxon>
    </lineage>
</organism>
<feature type="region of interest" description="Disordered" evidence="1">
    <location>
        <begin position="1"/>
        <end position="29"/>
    </location>
</feature>
<evidence type="ECO:0000256" key="1">
    <source>
        <dbReference type="SAM" id="MobiDB-lite"/>
    </source>
</evidence>
<dbReference type="RefSeq" id="WP_085145025.1">
    <property type="nucleotide sequence ID" value="NZ_JACKUA010000026.1"/>
</dbReference>
<protein>
    <submittedName>
        <fullName evidence="2">Uncharacterized protein</fullName>
    </submittedName>
</protein>
<reference evidence="2 3" key="1">
    <citation type="submission" date="2016-01" db="EMBL/GenBank/DDBJ databases">
        <title>The new phylogeny of the genus Mycobacterium.</title>
        <authorList>
            <person name="Tarcisio F."/>
            <person name="Conor M."/>
            <person name="Antonella G."/>
            <person name="Elisabetta G."/>
            <person name="Giulia F.S."/>
            <person name="Sara T."/>
            <person name="Anna F."/>
            <person name="Clotilde B."/>
            <person name="Roberto B."/>
            <person name="Veronica D.S."/>
            <person name="Fabio R."/>
            <person name="Monica P."/>
            <person name="Olivier J."/>
            <person name="Enrico T."/>
            <person name="Nicola S."/>
        </authorList>
    </citation>
    <scope>NUCLEOTIDE SEQUENCE [LARGE SCALE GENOMIC DNA]</scope>
    <source>
        <strain evidence="2 3">ATCC 700010</strain>
    </source>
</reference>
<gene>
    <name evidence="2" type="ORF">AWC31_25705</name>
</gene>
<name>A0A1X2F819_9MYCO</name>
<accession>A0A1X2F819</accession>
<dbReference type="OrthoDB" id="4946845at2"/>
<dbReference type="Proteomes" id="UP000193964">
    <property type="component" value="Unassembled WGS sequence"/>
</dbReference>
<evidence type="ECO:0000313" key="2">
    <source>
        <dbReference type="EMBL" id="ORX14582.1"/>
    </source>
</evidence>
<comment type="caution">
    <text evidence="2">The sequence shown here is derived from an EMBL/GenBank/DDBJ whole genome shotgun (WGS) entry which is preliminary data.</text>
</comment>
<evidence type="ECO:0000313" key="3">
    <source>
        <dbReference type="Proteomes" id="UP000193964"/>
    </source>
</evidence>
<proteinExistence type="predicted"/>
<dbReference type="AlphaFoldDB" id="A0A1X2F819"/>
<dbReference type="EMBL" id="LQQA01000015">
    <property type="protein sequence ID" value="ORX14582.1"/>
    <property type="molecule type" value="Genomic_DNA"/>
</dbReference>